<dbReference type="Gene3D" id="3.30.420.10">
    <property type="entry name" value="Ribonuclease H-like superfamily/Ribonuclease H"/>
    <property type="match status" value="2"/>
</dbReference>
<sequence>MLKQQTGYDQGNSEMWLTIGEMAPSSPFHGAATSEIVRTRQLVGKYCDQGARTDLICSMDKTPPPYIIRKPLIYAFQQNLEKASPRQVRQLQYISQFTTSIRQVSGKDNLVADTLSRISEIISIDYDIIAEKQQDDTELSNLRSQNKLLIFKEHCLPSGKTLWCDISTNRIRPYIPEFRMNVFTSIHGLSHPGIKTTVREVTSRYIWLNINKDIRNWTKGCINCQKSKITRHTKTEYGEFGKPDERFGTVHIDLIGPLPPSEGKTYCLTLIDRSTNWVEVLPLEDLKADTIIKSFYKEWISRYGTPCHLITDRGMQFMSQKLKEFAKMCGIQLKHTTSYHPQSNGKIERFHRTLKTAISSHSYIRTVKYFTVMVKGKEDNVSLDRLKPAYLLKESYPEDDDRRQQPGIQQDLQPSKARTQRVHFEEPQRTRSGRRPSPVNSRQLRITSTITRNKQPFPMQHQSSTANSSQHHPTQGDVGKSGSTTEVRLQWCRERSTWNCTDWGRIFFSDEYHFLLCPDDRRKRVWRRPGQCVDPGLTVEHHTGPQKGVMV</sequence>
<dbReference type="EMBL" id="CP092886">
    <property type="protein sequence ID" value="UYV84111.1"/>
    <property type="molecule type" value="Genomic_DNA"/>
</dbReference>
<feature type="compositionally biased region" description="Polar residues" evidence="2">
    <location>
        <begin position="438"/>
        <end position="473"/>
    </location>
</feature>
<keyword evidence="5" id="KW-1185">Reference proteome</keyword>
<feature type="region of interest" description="Disordered" evidence="2">
    <location>
        <begin position="395"/>
        <end position="483"/>
    </location>
</feature>
<evidence type="ECO:0000313" key="4">
    <source>
        <dbReference type="EMBL" id="UYV84111.1"/>
    </source>
</evidence>
<dbReference type="Gene3D" id="1.10.340.70">
    <property type="match status" value="1"/>
</dbReference>
<dbReference type="InterPro" id="IPR050951">
    <property type="entry name" value="Retrovirus_Pol_polyprotein"/>
</dbReference>
<dbReference type="PROSITE" id="PS50994">
    <property type="entry name" value="INTEGRASE"/>
    <property type="match status" value="1"/>
</dbReference>
<dbReference type="InterPro" id="IPR041588">
    <property type="entry name" value="Integrase_H2C2"/>
</dbReference>
<dbReference type="InterPro" id="IPR001584">
    <property type="entry name" value="Integrase_cat-core"/>
</dbReference>
<dbReference type="PANTHER" id="PTHR37984">
    <property type="entry name" value="PROTEIN CBG26694"/>
    <property type="match status" value="1"/>
</dbReference>
<dbReference type="PANTHER" id="PTHR37984:SF5">
    <property type="entry name" value="PROTEIN NYNRIN-LIKE"/>
    <property type="match status" value="1"/>
</dbReference>
<proteinExistence type="predicted"/>
<dbReference type="Proteomes" id="UP001235939">
    <property type="component" value="Chromosome X"/>
</dbReference>
<evidence type="ECO:0000313" key="5">
    <source>
        <dbReference type="Proteomes" id="UP001235939"/>
    </source>
</evidence>
<organism evidence="4 5">
    <name type="scientific">Cordylochernes scorpioides</name>
    <dbReference type="NCBI Taxonomy" id="51811"/>
    <lineage>
        <taxon>Eukaryota</taxon>
        <taxon>Metazoa</taxon>
        <taxon>Ecdysozoa</taxon>
        <taxon>Arthropoda</taxon>
        <taxon>Chelicerata</taxon>
        <taxon>Arachnida</taxon>
        <taxon>Pseudoscorpiones</taxon>
        <taxon>Cheliferoidea</taxon>
        <taxon>Chernetidae</taxon>
        <taxon>Cordylochernes</taxon>
    </lineage>
</organism>
<name>A0ABY6LSP4_9ARAC</name>
<dbReference type="InterPro" id="IPR012337">
    <property type="entry name" value="RNaseH-like_sf"/>
</dbReference>
<dbReference type="Pfam" id="PF00665">
    <property type="entry name" value="rve"/>
    <property type="match status" value="1"/>
</dbReference>
<evidence type="ECO:0000259" key="3">
    <source>
        <dbReference type="PROSITE" id="PS50994"/>
    </source>
</evidence>
<protein>
    <recommendedName>
        <fullName evidence="1">RNA-directed DNA polymerase</fullName>
        <ecNumber evidence="1">2.7.7.49</ecNumber>
    </recommendedName>
</protein>
<dbReference type="SUPFAM" id="SSF53098">
    <property type="entry name" value="Ribonuclease H-like"/>
    <property type="match status" value="1"/>
</dbReference>
<reference evidence="4 5" key="1">
    <citation type="submission" date="2022-03" db="EMBL/GenBank/DDBJ databases">
        <title>A chromosomal length assembly of Cordylochernes scorpioides.</title>
        <authorList>
            <person name="Zeh D."/>
            <person name="Zeh J."/>
        </authorList>
    </citation>
    <scope>NUCLEOTIDE SEQUENCE [LARGE SCALE GENOMIC DNA]</scope>
    <source>
        <strain evidence="4">IN4F17</strain>
        <tissue evidence="4">Whole Body</tissue>
    </source>
</reference>
<feature type="compositionally biased region" description="Polar residues" evidence="2">
    <location>
        <begin position="406"/>
        <end position="417"/>
    </location>
</feature>
<dbReference type="EC" id="2.7.7.49" evidence="1"/>
<dbReference type="Pfam" id="PF17921">
    <property type="entry name" value="Integrase_H2C2"/>
    <property type="match status" value="1"/>
</dbReference>
<evidence type="ECO:0000256" key="2">
    <source>
        <dbReference type="SAM" id="MobiDB-lite"/>
    </source>
</evidence>
<feature type="domain" description="Integrase catalytic" evidence="3">
    <location>
        <begin position="239"/>
        <end position="405"/>
    </location>
</feature>
<gene>
    <name evidence="4" type="ORF">LAZ67_X001211</name>
</gene>
<evidence type="ECO:0000256" key="1">
    <source>
        <dbReference type="ARBA" id="ARBA00012493"/>
    </source>
</evidence>
<dbReference type="InterPro" id="IPR036397">
    <property type="entry name" value="RNaseH_sf"/>
</dbReference>
<accession>A0ABY6LSP4</accession>